<keyword evidence="1" id="KW-0472">Membrane</keyword>
<protein>
    <submittedName>
        <fullName evidence="2">Uncharacterized protein</fullName>
    </submittedName>
</protein>
<name>A0AAC9IFC2_9BACI</name>
<feature type="transmembrane region" description="Helical" evidence="1">
    <location>
        <begin position="6"/>
        <end position="27"/>
    </location>
</feature>
<evidence type="ECO:0000313" key="2">
    <source>
        <dbReference type="EMBL" id="AOZ88096.1"/>
    </source>
</evidence>
<feature type="transmembrane region" description="Helical" evidence="1">
    <location>
        <begin position="141"/>
        <end position="166"/>
    </location>
</feature>
<dbReference type="EMBL" id="CP017786">
    <property type="protein sequence ID" value="AOZ88096.1"/>
    <property type="molecule type" value="Genomic_DNA"/>
</dbReference>
<gene>
    <name evidence="2" type="ORF">BK049_04890</name>
</gene>
<feature type="transmembrane region" description="Helical" evidence="1">
    <location>
        <begin position="97"/>
        <end position="120"/>
    </location>
</feature>
<dbReference type="RefSeq" id="WP_071167963.1">
    <property type="nucleotide sequence ID" value="NZ_CP017786.1"/>
</dbReference>
<dbReference type="KEGG" id="bxi:BK049_04890"/>
<evidence type="ECO:0000313" key="3">
    <source>
        <dbReference type="Proteomes" id="UP000177709"/>
    </source>
</evidence>
<keyword evidence="1" id="KW-1133">Transmembrane helix</keyword>
<keyword evidence="1" id="KW-0812">Transmembrane</keyword>
<evidence type="ECO:0000256" key="1">
    <source>
        <dbReference type="SAM" id="Phobius"/>
    </source>
</evidence>
<feature type="transmembrane region" description="Helical" evidence="1">
    <location>
        <begin position="186"/>
        <end position="206"/>
    </location>
</feature>
<reference evidence="2 3" key="1">
    <citation type="submission" date="2016-10" db="EMBL/GenBank/DDBJ databases">
        <title>Whole genome sequence of hyper active fibrinolysis bacterium Bacillus pumilus strain VV3 isolated from fermented rice.</title>
        <authorList>
            <person name="Mariadas V.A."/>
            <person name="Vijayaraghavan P."/>
            <person name="Dhandapani V."/>
        </authorList>
    </citation>
    <scope>NUCLEOTIDE SEQUENCE [LARGE SCALE GENOMIC DNA]</scope>
    <source>
        <strain evidence="2 3">VV3</strain>
    </source>
</reference>
<organism evidence="2 3">
    <name type="scientific">Bacillus xiamenensis</name>
    <dbReference type="NCBI Taxonomy" id="1178537"/>
    <lineage>
        <taxon>Bacteria</taxon>
        <taxon>Bacillati</taxon>
        <taxon>Bacillota</taxon>
        <taxon>Bacilli</taxon>
        <taxon>Bacillales</taxon>
        <taxon>Bacillaceae</taxon>
        <taxon>Bacillus</taxon>
    </lineage>
</organism>
<dbReference type="AlphaFoldDB" id="A0AAC9IFC2"/>
<dbReference type="Proteomes" id="UP000177709">
    <property type="component" value="Chromosome"/>
</dbReference>
<sequence length="788" mass="93745">MGIFDNEITFIGFLIIAFLISLFLSTIKLKIQLLMIQTKLGTKLVNFIGDVLLSERNLPRFSKSLFLVLYFSLFIVQCEFGIKFIEYQNQYFNLVSVYGFVVGLLSIYGIYIGFLQFLVGDSDKVKYLGRSKIKHLADTSIWYQITQTKPFLLILFLTITSPILIINTNGELKDNLIFAWQTSVTMLFWIYIFLIGMSLQIIRMLFLIKGKSDIGLEHTINESISKKYYRLFRKMYKSKFDYDDIRFFFRVLKYDISKLDNHSIGYFLNKVFSKIDIEVGSKYGKFKRIRIEKHRFGEEEIYLYDNYKRFIYKKWEYLSDIQKEIDWYYLKKIIDQDMYTFNRLLDESPKLLEKNINELDFSSVLNKQIGNIHIYLFDLLIEEAVSDSTKMEELYTDIKKNNFNMKFKSEKKNKTTDFLKYYSKIEKYKWEKIAQKYLISESQFDLPTFSRYDNDELFSKAVFDYLIRSHGNLRENISENEKLEKLISLLNKEYLIAYSLYQLLYPANEKWNDNTLYFKRKLINAFHWAEEDEKKNLYFSSAKIVAKTNINHRITFKVLTTIYTDREKQIENMDYYDQFAYSRISPLKILLIQAILSPNNKYLHKIVLTTQQTETDLRMIKNLCIEFLRAVDKIPKITKYEELTNSMEYLLREIPLDMKSIVDDLNIVSLLYYEFIVNYKMRVSANNLFLESITYGNGGDTYIILNRESIFTFFALKITDSRYEQNFKNTQFLDAFKTGGISILDRIDMTLDEYLETIYEKLKNSVHGKIGKASLRQLSIKLEKILFG</sequence>
<accession>A0AAC9IFC2</accession>
<proteinExistence type="predicted"/>